<evidence type="ECO:0000313" key="2">
    <source>
        <dbReference type="Proteomes" id="UP000320431"/>
    </source>
</evidence>
<gene>
    <name evidence="1" type="ORF">FKV24_002160</name>
</gene>
<dbReference type="GO" id="GO:0003824">
    <property type="term" value="F:catalytic activity"/>
    <property type="evidence" value="ECO:0007669"/>
    <property type="project" value="UniProtKB-ARBA"/>
</dbReference>
<accession>A0A508B2P6</accession>
<dbReference type="SUPFAM" id="SSF55811">
    <property type="entry name" value="Nudix"/>
    <property type="match status" value="1"/>
</dbReference>
<protein>
    <submittedName>
        <fullName evidence="1">Uncharacterized protein</fullName>
    </submittedName>
</protein>
<dbReference type="EMBL" id="VICD02000022">
    <property type="protein sequence ID" value="KAB8198442.1"/>
    <property type="molecule type" value="Genomic_DNA"/>
</dbReference>
<evidence type="ECO:0000313" key="1">
    <source>
        <dbReference type="EMBL" id="KAB8198442.1"/>
    </source>
</evidence>
<dbReference type="Gene3D" id="3.90.79.10">
    <property type="entry name" value="Nucleoside Triphosphate Pyrophosphohydrolase"/>
    <property type="match status" value="1"/>
</dbReference>
<name>A0A508B2P6_9GAMM</name>
<organism evidence="1 2">
    <name type="scientific">Marilutibacter maris</name>
    <dbReference type="NCBI Taxonomy" id="1605891"/>
    <lineage>
        <taxon>Bacteria</taxon>
        <taxon>Pseudomonadati</taxon>
        <taxon>Pseudomonadota</taxon>
        <taxon>Gammaproteobacteria</taxon>
        <taxon>Lysobacterales</taxon>
        <taxon>Lysobacteraceae</taxon>
        <taxon>Marilutibacter</taxon>
    </lineage>
</organism>
<reference evidence="1 2" key="1">
    <citation type="submission" date="2019-10" db="EMBL/GenBank/DDBJ databases">
        <title>Lysobacter alkalisoli sp. nov., isolated from saline-alkaline soil.</title>
        <authorList>
            <person name="Sun J.-Q."/>
        </authorList>
    </citation>
    <scope>NUCLEOTIDE SEQUENCE [LARGE SCALE GENOMIC DNA]</scope>
    <source>
        <strain evidence="1 2">KCTC 42381</strain>
    </source>
</reference>
<dbReference type="PROSITE" id="PS51462">
    <property type="entry name" value="NUDIX"/>
    <property type="match status" value="1"/>
</dbReference>
<comment type="caution">
    <text evidence="1">The sequence shown here is derived from an EMBL/GenBank/DDBJ whole genome shotgun (WGS) entry which is preliminary data.</text>
</comment>
<dbReference type="RefSeq" id="WP_141481032.1">
    <property type="nucleotide sequence ID" value="NZ_VICD02000022.1"/>
</dbReference>
<dbReference type="Proteomes" id="UP000320431">
    <property type="component" value="Unassembled WGS sequence"/>
</dbReference>
<dbReference type="AlphaFoldDB" id="A0A508B2P6"/>
<dbReference type="InterPro" id="IPR015797">
    <property type="entry name" value="NUDIX_hydrolase-like_dom_sf"/>
</dbReference>
<dbReference type="InterPro" id="IPR000086">
    <property type="entry name" value="NUDIX_hydrolase_dom"/>
</dbReference>
<sequence length="549" mass="60084">MRPSTELLAEVSRILPRIAEESNDREAIPETELVQRLIASAGSGQEETEALLGVVRRLLHALSVLDERLLAAGVWAFVSFPASLLARSVLGGLGDAEFRLLELGFWDASDYRVDRQRALIKSSEELRAASPAGLVPIRRVWASWAWIALDGKFLMVRREDPAHHRDGSRGQFVFPGGRVSAEDLPQPAYLESSARLDFFDPGQTKINSKDAHHAFIQALRRELREELEIPGNAFEAEIPAGDLIRYTALEGAKSTFSATEYLIQPFRVELKDTGKAALLRCLAGHPERFAWFTAEELAASVNAAGAKAFVDAIRQGGPPLNPDVYAIPFGNAAPLKDPIDIPGKASEPFAIGITGRERHVHVDLDACEISLLNWLAAVRRGDDVKELATGVSIASGTGWVLVNDDNALTKLRMLATRLDAKGLPLLDFHDRAIRLNAATPYFSPLLLSMEIQDERRGKSYRLTISRQPLESLLGVASAKAASISLSEILGNAIYSLDQGDIQPALSNMETVKRMQREIRGFLDSVGTRLLIRQVDGVPELAAKSTPSKI</sequence>
<proteinExistence type="predicted"/>